<dbReference type="SMART" id="SM00382">
    <property type="entry name" value="AAA"/>
    <property type="match status" value="1"/>
</dbReference>
<dbReference type="SUPFAM" id="SSF52540">
    <property type="entry name" value="P-loop containing nucleoside triphosphate hydrolases"/>
    <property type="match status" value="1"/>
</dbReference>
<comment type="caution">
    <text evidence="2">The sequence shown here is derived from an EMBL/GenBank/DDBJ whole genome shotgun (WGS) entry which is preliminary data.</text>
</comment>
<keyword evidence="3" id="KW-1185">Reference proteome</keyword>
<dbReference type="Proteomes" id="UP001596289">
    <property type="component" value="Unassembled WGS sequence"/>
</dbReference>
<evidence type="ECO:0000313" key="3">
    <source>
        <dbReference type="Proteomes" id="UP001596289"/>
    </source>
</evidence>
<dbReference type="InterPro" id="IPR003959">
    <property type="entry name" value="ATPase_AAA_core"/>
</dbReference>
<dbReference type="InterPro" id="IPR003593">
    <property type="entry name" value="AAA+_ATPase"/>
</dbReference>
<protein>
    <submittedName>
        <fullName evidence="2">ATP/GTP-binding protein</fullName>
    </submittedName>
</protein>
<accession>A0ABW1R911</accession>
<dbReference type="RefSeq" id="WP_125553104.1">
    <property type="nucleotide sequence ID" value="NZ_JBHSSL010000018.1"/>
</dbReference>
<feature type="domain" description="AAA+ ATPase" evidence="1">
    <location>
        <begin position="43"/>
        <end position="368"/>
    </location>
</feature>
<organism evidence="2 3">
    <name type="scientific">Loigolactobacillus jiayinensis</name>
    <dbReference type="NCBI Taxonomy" id="2486016"/>
    <lineage>
        <taxon>Bacteria</taxon>
        <taxon>Bacillati</taxon>
        <taxon>Bacillota</taxon>
        <taxon>Bacilli</taxon>
        <taxon>Lactobacillales</taxon>
        <taxon>Lactobacillaceae</taxon>
        <taxon>Loigolactobacillus</taxon>
    </lineage>
</organism>
<sequence>MLIDFSIQNYASIKDEMTLSAETGERLSRLKAANTIVENGISLLKSLVIIGPNGSGKSNLIDGLHLMRSMVLNNPTRITDQLHYRPFALAEESQDDTINFRIKFNYAAGTYEYSFSFRQDKIVTEALKLVKKTTVETYFARHEQTYSVLPHALKPIADTTKQNSLLLYNAQQANDQHAIAVMRWFQNELIFVDDTQIPDQLVNLMKRPDIKSEFLRFLRFADFNITDVTVREIPTPTFPDELKKILDVISPNAAIPTSSQQLSAVHKKFNQTGDVIGTQEIPLSLESRGTQKVFLIALSIINAQLNGNGKTLLFDEFDDSLHFELSKALIQIFNSKQNKNQFILTTHELQLLDANLRTDQIYLMDKDFQGRSDLKSIFDFKDPKEKRPDIRYMKRYIEGRFGALPQIQVSEMLSALKASETEVK</sequence>
<evidence type="ECO:0000313" key="2">
    <source>
        <dbReference type="EMBL" id="MFC6169360.1"/>
    </source>
</evidence>
<evidence type="ECO:0000259" key="1">
    <source>
        <dbReference type="SMART" id="SM00382"/>
    </source>
</evidence>
<gene>
    <name evidence="2" type="ORF">ACFQGP_02065</name>
</gene>
<dbReference type="Gene3D" id="3.40.50.300">
    <property type="entry name" value="P-loop containing nucleotide triphosphate hydrolases"/>
    <property type="match status" value="1"/>
</dbReference>
<dbReference type="Pfam" id="PF13304">
    <property type="entry name" value="AAA_21"/>
    <property type="match status" value="1"/>
</dbReference>
<dbReference type="InterPro" id="IPR027417">
    <property type="entry name" value="P-loop_NTPase"/>
</dbReference>
<reference evidence="3" key="1">
    <citation type="journal article" date="2019" name="Int. J. Syst. Evol. Microbiol.">
        <title>The Global Catalogue of Microorganisms (GCM) 10K type strain sequencing project: providing services to taxonomists for standard genome sequencing and annotation.</title>
        <authorList>
            <consortium name="The Broad Institute Genomics Platform"/>
            <consortium name="The Broad Institute Genome Sequencing Center for Infectious Disease"/>
            <person name="Wu L."/>
            <person name="Ma J."/>
        </authorList>
    </citation>
    <scope>NUCLEOTIDE SEQUENCE [LARGE SCALE GENOMIC DNA]</scope>
    <source>
        <strain evidence="3">CCM 8904</strain>
    </source>
</reference>
<proteinExistence type="predicted"/>
<dbReference type="PANTHER" id="PTHR40396">
    <property type="entry name" value="ATPASE-LIKE PROTEIN"/>
    <property type="match status" value="1"/>
</dbReference>
<dbReference type="PANTHER" id="PTHR40396:SF1">
    <property type="entry name" value="ATPASE AAA-TYPE CORE DOMAIN-CONTAINING PROTEIN"/>
    <property type="match status" value="1"/>
</dbReference>
<dbReference type="EMBL" id="JBHSSL010000018">
    <property type="protein sequence ID" value="MFC6169360.1"/>
    <property type="molecule type" value="Genomic_DNA"/>
</dbReference>
<name>A0ABW1R911_9LACO</name>